<accession>A0A4R6XD46</accession>
<feature type="compositionally biased region" description="Low complexity" evidence="2">
    <location>
        <begin position="24"/>
        <end position="48"/>
    </location>
</feature>
<keyword evidence="3" id="KW-0812">Transmembrane</keyword>
<evidence type="ECO:0000256" key="4">
    <source>
        <dbReference type="SAM" id="SignalP"/>
    </source>
</evidence>
<dbReference type="PROSITE" id="PS51257">
    <property type="entry name" value="PROKAR_LIPOPROTEIN"/>
    <property type="match status" value="1"/>
</dbReference>
<feature type="coiled-coil region" evidence="1">
    <location>
        <begin position="69"/>
        <end position="161"/>
    </location>
</feature>
<sequence length="574" mass="64508">MRKPYRYVVPVALGIALSACSTTQTSETDSSTLTQSSMSSGDSSNQTSIFGVNSSKLDDTKLLERERIIRDLRKQLAQNSEKLVILTAQLDEKDRQLATLMSTEKNASQLIEIERLQNEREDLERKYNQLRLENDRLTQRVAELENQAEKTELQLAQQQTDFIELNKSFRTLDSAHFSLSKDYRDLSIKHAHLKSEFESLLSQNDRLLAEFNAVKQDNLRLGGALSEARAQHQVLWDKIRVQSNVIDTLQSENANLSRSGSLISAAETPDSNSVADVSKLESQIARLKAELNAQNALISNYQGDVQKLEQALVRQEDDLGNQLSSVELKYREAVAQNATLNREIKAVQEMLEASEKNAQQLQQALQDTSAEKNTVLAQLTELKQRYAASNERVQQLENESQQQQEEKARLENQVNNLIPFEGAVLSLQQQLKSELSDVRWTLPTSANLHDTFEIQLSATVDQPVQGQTYFAELFTDSALSMMSSSEAEATVNQGKLNFRWRLSGLNERPNATMNVSVTQAVNYDGQMILRKVYRDTQSVELISNDWLGKYGFWVAAILGGLLIGFVGGKVGKRS</sequence>
<feature type="transmembrane region" description="Helical" evidence="3">
    <location>
        <begin position="550"/>
        <end position="568"/>
    </location>
</feature>
<feature type="region of interest" description="Disordered" evidence="2">
    <location>
        <begin position="24"/>
        <end position="51"/>
    </location>
</feature>
<evidence type="ECO:0000313" key="6">
    <source>
        <dbReference type="Proteomes" id="UP000295729"/>
    </source>
</evidence>
<name>A0A4R6XD46_9GAMM</name>
<proteinExistence type="predicted"/>
<protein>
    <recommendedName>
        <fullName evidence="7">Chromosome partition protein Smc</fullName>
    </recommendedName>
</protein>
<dbReference type="Proteomes" id="UP000295729">
    <property type="component" value="Unassembled WGS sequence"/>
</dbReference>
<keyword evidence="1" id="KW-0175">Coiled coil</keyword>
<keyword evidence="6" id="KW-1185">Reference proteome</keyword>
<feature type="chain" id="PRO_5020524536" description="Chromosome partition protein Smc" evidence="4">
    <location>
        <begin position="22"/>
        <end position="574"/>
    </location>
</feature>
<dbReference type="SUPFAM" id="SSF57997">
    <property type="entry name" value="Tropomyosin"/>
    <property type="match status" value="1"/>
</dbReference>
<reference evidence="5 6" key="1">
    <citation type="submission" date="2019-03" db="EMBL/GenBank/DDBJ databases">
        <title>Genomic Encyclopedia of Type Strains, Phase IV (KMG-IV): sequencing the most valuable type-strain genomes for metagenomic binning, comparative biology and taxonomic classification.</title>
        <authorList>
            <person name="Goeker M."/>
        </authorList>
    </citation>
    <scope>NUCLEOTIDE SEQUENCE [LARGE SCALE GENOMIC DNA]</scope>
    <source>
        <strain evidence="5 6">DSM 5604</strain>
    </source>
</reference>
<comment type="caution">
    <text evidence="5">The sequence shown here is derived from an EMBL/GenBank/DDBJ whole genome shotgun (WGS) entry which is preliminary data.</text>
</comment>
<dbReference type="Gene3D" id="1.20.5.170">
    <property type="match status" value="1"/>
</dbReference>
<dbReference type="EMBL" id="SNZA01000001">
    <property type="protein sequence ID" value="TDR15107.1"/>
    <property type="molecule type" value="Genomic_DNA"/>
</dbReference>
<feature type="signal peptide" evidence="4">
    <location>
        <begin position="1"/>
        <end position="21"/>
    </location>
</feature>
<evidence type="ECO:0000256" key="3">
    <source>
        <dbReference type="SAM" id="Phobius"/>
    </source>
</evidence>
<dbReference type="RefSeq" id="WP_133559740.1">
    <property type="nucleotide sequence ID" value="NZ_SNZA01000001.1"/>
</dbReference>
<evidence type="ECO:0000256" key="1">
    <source>
        <dbReference type="SAM" id="Coils"/>
    </source>
</evidence>
<keyword evidence="3" id="KW-0472">Membrane</keyword>
<dbReference type="OrthoDB" id="6097645at2"/>
<keyword evidence="4" id="KW-0732">Signal</keyword>
<feature type="coiled-coil region" evidence="1">
    <location>
        <begin position="277"/>
        <end position="416"/>
    </location>
</feature>
<evidence type="ECO:0008006" key="7">
    <source>
        <dbReference type="Google" id="ProtNLM"/>
    </source>
</evidence>
<gene>
    <name evidence="5" type="ORF">C8D85_0461</name>
</gene>
<organism evidence="5 6">
    <name type="scientific">Marinomonas communis</name>
    <dbReference type="NCBI Taxonomy" id="28254"/>
    <lineage>
        <taxon>Bacteria</taxon>
        <taxon>Pseudomonadati</taxon>
        <taxon>Pseudomonadota</taxon>
        <taxon>Gammaproteobacteria</taxon>
        <taxon>Oceanospirillales</taxon>
        <taxon>Oceanospirillaceae</taxon>
        <taxon>Marinomonas</taxon>
    </lineage>
</organism>
<keyword evidence="3" id="KW-1133">Transmembrane helix</keyword>
<evidence type="ECO:0000313" key="5">
    <source>
        <dbReference type="EMBL" id="TDR15107.1"/>
    </source>
</evidence>
<evidence type="ECO:0000256" key="2">
    <source>
        <dbReference type="SAM" id="MobiDB-lite"/>
    </source>
</evidence>
<dbReference type="AlphaFoldDB" id="A0A4R6XD46"/>